<sequence length="82" mass="9176">MQRGRGAASIRHKIQHDSWQYICIVMAAVGMVQRVSIRRFEVQSGRFTIGSQSHSSREDVRCAPLGDLGCLTQWTRRAGCAV</sequence>
<dbReference type="KEGG" id="xfa:XF_2204"/>
<reference evidence="1 2" key="1">
    <citation type="journal article" date="2000" name="Nature">
        <title>The genome sequence of the plant pathogen Xylella fastidiosa.</title>
        <authorList>
            <person name="Simpson A.J."/>
            <person name="Reinach F.C."/>
            <person name="Arruda P."/>
            <person name="Abreu F.A."/>
            <person name="Acencio M."/>
            <person name="Alvarenga R."/>
            <person name="Alves L.M."/>
            <person name="Araya J.E."/>
            <person name="Baia G.S."/>
            <person name="Baptista C.S."/>
            <person name="Barros M.H."/>
            <person name="Bonaccorsi E.D."/>
            <person name="Bordin S."/>
            <person name="Bove J.M."/>
            <person name="Briones M.R."/>
            <person name="Bueno M.R."/>
            <person name="Camargo A.A."/>
            <person name="Camargo L.E."/>
            <person name="Carraro D.M."/>
            <person name="Carrer H."/>
            <person name="Colauto N.B."/>
            <person name="Colombo C."/>
            <person name="Costa F.F."/>
            <person name="Costa M.C."/>
            <person name="Costa-Neto C.M."/>
            <person name="Coutinho L.L."/>
            <person name="Cristofani M."/>
            <person name="Dias-Neto E."/>
            <person name="Docena C."/>
            <person name="El-Dorry H."/>
            <person name="Facincani A.P."/>
            <person name="Ferreira A.J."/>
            <person name="Ferreira V.C."/>
            <person name="Ferro J.A."/>
            <person name="Fraga J.S."/>
            <person name="Franca S.C."/>
            <person name="Franco M.C."/>
            <person name="Frohme M."/>
            <person name="Furlan L.R."/>
            <person name="Garnier M."/>
            <person name="Goldman G.H."/>
            <person name="Goldman M.H."/>
            <person name="Gomes S.L."/>
            <person name="Gruber A."/>
            <person name="Ho P.L."/>
            <person name="Hoheisel J.D."/>
            <person name="Junqueira M.L."/>
            <person name="Kemper E.L."/>
            <person name="Kitajima J.P."/>
            <person name="Krieger J.E."/>
            <person name="Kuramae E.E."/>
            <person name="Laigret F."/>
            <person name="Lambais M.R."/>
            <person name="Leite L.C."/>
            <person name="Lemos E.G."/>
            <person name="Lemos M.V."/>
            <person name="Lopes S.A."/>
            <person name="Lopes C.R."/>
            <person name="Machado J.A."/>
            <person name="Machado M.A."/>
            <person name="Madeira A.M."/>
            <person name="Madeira H.M."/>
            <person name="Marino C.L."/>
            <person name="Marques M.V."/>
            <person name="Martins E.A."/>
            <person name="Martins E.M."/>
            <person name="Matsukuma A.Y."/>
            <person name="Menck C.F."/>
            <person name="Miracca E.C."/>
            <person name="Miyaki C.Y."/>
            <person name="Monteriro-Vitorello C.B."/>
            <person name="Moon D.H."/>
            <person name="Nagai M.A."/>
            <person name="Nascimento A.L."/>
            <person name="Netto L.E."/>
            <person name="Nhani A.Jr."/>
            <person name="Nobrega F.G."/>
            <person name="Nunes L.R."/>
            <person name="Oliveira M.A."/>
            <person name="de Oliveira M.C."/>
            <person name="de Oliveira R.C."/>
            <person name="Palmieri D.A."/>
            <person name="Paris A."/>
            <person name="Peixoto B.R."/>
            <person name="Pereira G.A."/>
            <person name="Pereira H.A.Jr."/>
            <person name="Pesquero J.B."/>
            <person name="Quaggio R.B."/>
            <person name="Roberto P.G."/>
            <person name="Rodrigues V."/>
            <person name="de M Rosa A.J."/>
            <person name="de Rosa V.E.Jr."/>
            <person name="de Sa R.G."/>
            <person name="Santelli R.V."/>
            <person name="Sawasaki H.E."/>
            <person name="da Silva A.C."/>
            <person name="da Silva A.M."/>
            <person name="da Silva F.R."/>
            <person name="da Silva W.A.Jr."/>
            <person name="da Silveira J.F."/>
            <person name="Silvestri M.L."/>
            <person name="Siqueira W.J."/>
            <person name="de Souza A.A."/>
            <person name="de Souza A.P."/>
            <person name="Terenzi M.F."/>
            <person name="Truffi D."/>
            <person name="Tsai S.M."/>
            <person name="Tsuhako M.H."/>
            <person name="Vallada H."/>
            <person name="Van Sluys M.A."/>
            <person name="Verjovski-Almeida S."/>
            <person name="Vettore A.L."/>
            <person name="Zago M.A."/>
            <person name="Zatz M."/>
            <person name="Meidanis J."/>
            <person name="Setubal J.C."/>
        </authorList>
    </citation>
    <scope>NUCLEOTIDE SEQUENCE [LARGE SCALE GENOMIC DNA]</scope>
    <source>
        <strain evidence="1 2">9a5c</strain>
    </source>
</reference>
<protein>
    <submittedName>
        <fullName evidence="1">Uncharacterized protein</fullName>
    </submittedName>
</protein>
<accession>Q9PBE0</accession>
<dbReference type="AlphaFoldDB" id="Q9PBE0"/>
<evidence type="ECO:0000313" key="2">
    <source>
        <dbReference type="Proteomes" id="UP000000812"/>
    </source>
</evidence>
<name>Q9PBE0_XYLFA</name>
<gene>
    <name evidence="1" type="ordered locus">XF_2204</name>
</gene>
<dbReference type="Proteomes" id="UP000000812">
    <property type="component" value="Chromosome"/>
</dbReference>
<dbReference type="STRING" id="160492.XF_2204"/>
<evidence type="ECO:0000313" key="1">
    <source>
        <dbReference type="EMBL" id="AAF85003.1"/>
    </source>
</evidence>
<dbReference type="PIR" id="H82586">
    <property type="entry name" value="H82586"/>
</dbReference>
<organism evidence="1 2">
    <name type="scientific">Xylella fastidiosa (strain 9a5c)</name>
    <dbReference type="NCBI Taxonomy" id="160492"/>
    <lineage>
        <taxon>Bacteria</taxon>
        <taxon>Pseudomonadati</taxon>
        <taxon>Pseudomonadota</taxon>
        <taxon>Gammaproteobacteria</taxon>
        <taxon>Lysobacterales</taxon>
        <taxon>Lysobacteraceae</taxon>
        <taxon>Xylella</taxon>
    </lineage>
</organism>
<proteinExistence type="predicted"/>
<dbReference type="EMBL" id="AE003849">
    <property type="protein sequence ID" value="AAF85003.1"/>
    <property type="molecule type" value="Genomic_DNA"/>
</dbReference>
<dbReference type="HOGENOM" id="CLU_2557547_0_0_6"/>